<evidence type="ECO:0000259" key="2">
    <source>
        <dbReference type="Pfam" id="PF04909"/>
    </source>
</evidence>
<dbReference type="PANTHER" id="PTHR43569:SF2">
    <property type="entry name" value="AMIDOHYDROLASE-RELATED DOMAIN-CONTAINING PROTEIN"/>
    <property type="match status" value="1"/>
</dbReference>
<organism evidence="3">
    <name type="scientific">Oceaniferula spumae</name>
    <dbReference type="NCBI Taxonomy" id="2979115"/>
    <lineage>
        <taxon>Bacteria</taxon>
        <taxon>Pseudomonadati</taxon>
        <taxon>Verrucomicrobiota</taxon>
        <taxon>Verrucomicrobiia</taxon>
        <taxon>Verrucomicrobiales</taxon>
        <taxon>Verrucomicrobiaceae</taxon>
        <taxon>Oceaniferula</taxon>
    </lineage>
</organism>
<protein>
    <recommendedName>
        <fullName evidence="2">Amidohydrolase-related domain-containing protein</fullName>
    </recommendedName>
</protein>
<sequence>MIDAHVELLANNPETDLENLLDELDKEIEFSGVDQVIAVQRQTDVKLNTPLLELAENSDELIAGCVTWIPISSGKIKAYLDEDSRRPLVLGYQETFSDGDDLEDPDFDHGIEEITQSGKTLELFVSPTRLAGMINLADRHPGQQMIVDFGFSSSGENTALPDSKSWSRQIRELARRPHVYHRLSSLSNMLQGESTVKQSESVQRYFDTLLGAFGTERIIFGSGWPNGLNKTNYPTWLSTVDNLIHALSDSEKRAVYHHNAATFYQLTPPA</sequence>
<dbReference type="InterPro" id="IPR052350">
    <property type="entry name" value="Metallo-dep_Lactonases"/>
</dbReference>
<gene>
    <name evidence="3" type="ORF">NT6N_16900</name>
</gene>
<evidence type="ECO:0000256" key="1">
    <source>
        <dbReference type="ARBA" id="ARBA00038310"/>
    </source>
</evidence>
<dbReference type="SUPFAM" id="SSF51556">
    <property type="entry name" value="Metallo-dependent hydrolases"/>
    <property type="match status" value="1"/>
</dbReference>
<dbReference type="Gene3D" id="3.20.20.140">
    <property type="entry name" value="Metal-dependent hydrolases"/>
    <property type="match status" value="1"/>
</dbReference>
<dbReference type="KEGG" id="osu:NT6N_16900"/>
<name>A0AAT9FKZ9_9BACT</name>
<feature type="domain" description="Amidohydrolase-related" evidence="2">
    <location>
        <begin position="8"/>
        <end position="266"/>
    </location>
</feature>
<evidence type="ECO:0000313" key="3">
    <source>
        <dbReference type="EMBL" id="BDS06650.1"/>
    </source>
</evidence>
<dbReference type="EMBL" id="AP026866">
    <property type="protein sequence ID" value="BDS06650.1"/>
    <property type="molecule type" value="Genomic_DNA"/>
</dbReference>
<proteinExistence type="inferred from homology"/>
<dbReference type="PANTHER" id="PTHR43569">
    <property type="entry name" value="AMIDOHYDROLASE"/>
    <property type="match status" value="1"/>
</dbReference>
<comment type="similarity">
    <text evidence="1">Belongs to the metallo-dependent hydrolases superfamily.</text>
</comment>
<accession>A0AAT9FKZ9</accession>
<dbReference type="GO" id="GO:0016787">
    <property type="term" value="F:hydrolase activity"/>
    <property type="evidence" value="ECO:0007669"/>
    <property type="project" value="InterPro"/>
</dbReference>
<dbReference type="InterPro" id="IPR006680">
    <property type="entry name" value="Amidohydro-rel"/>
</dbReference>
<dbReference type="InterPro" id="IPR032466">
    <property type="entry name" value="Metal_Hydrolase"/>
</dbReference>
<dbReference type="AlphaFoldDB" id="A0AAT9FKZ9"/>
<reference evidence="3" key="1">
    <citation type="submission" date="2024-07" db="EMBL/GenBank/DDBJ databases">
        <title>Complete genome sequence of Verrucomicrobiaceae bacterium NT6N.</title>
        <authorList>
            <person name="Huang C."/>
            <person name="Takami H."/>
            <person name="Hamasaki K."/>
        </authorList>
    </citation>
    <scope>NUCLEOTIDE SEQUENCE</scope>
    <source>
        <strain evidence="3">NT6N</strain>
    </source>
</reference>
<dbReference type="Pfam" id="PF04909">
    <property type="entry name" value="Amidohydro_2"/>
    <property type="match status" value="1"/>
</dbReference>